<name>A0ABR4XP40_9LACO</name>
<proteinExistence type="inferred from homology"/>
<gene>
    <name evidence="2" type="ORF">Q757_09335</name>
</gene>
<sequence length="233" mass="26906">MNPQQKEQAKNISKQLDGLEAVQINTYGNELQNEVADFSKEILDIFSDHELNDISSALYDLIFAINDIKPSELMPQKENIISKLIGTQKRLEIQTVEKYNKIREQISKSAEILDRQCSQLDDDNQVFDRLYQQNIEYYQRFNLYIAGAEIKEKDISVNNLAAAKKRVEKTKNRLDQQTVDEVNFTLESLHQRTNELKLLRQIVVGQAPKIRQVQKANEELISKVGSLVSDRIP</sequence>
<comment type="caution">
    <text evidence="2">The sequence shown here is derived from an EMBL/GenBank/DDBJ whole genome shotgun (WGS) entry which is preliminary data.</text>
</comment>
<keyword evidence="3" id="KW-1185">Reference proteome</keyword>
<feature type="non-terminal residue" evidence="2">
    <location>
        <position position="233"/>
    </location>
</feature>
<evidence type="ECO:0000256" key="1">
    <source>
        <dbReference type="ARBA" id="ARBA00005541"/>
    </source>
</evidence>
<protein>
    <submittedName>
        <fullName evidence="2">Uncharacterized protein</fullName>
    </submittedName>
</protein>
<evidence type="ECO:0000313" key="2">
    <source>
        <dbReference type="EMBL" id="KGO22290.1"/>
    </source>
</evidence>
<organism evidence="2 3">
    <name type="scientific">Oenococcus alcoholitolerans</name>
    <dbReference type="NCBI Taxonomy" id="931074"/>
    <lineage>
        <taxon>Bacteria</taxon>
        <taxon>Bacillati</taxon>
        <taxon>Bacillota</taxon>
        <taxon>Bacilli</taxon>
        <taxon>Lactobacillales</taxon>
        <taxon>Lactobacillaceae</taxon>
        <taxon>Oenococcus</taxon>
    </lineage>
</organism>
<evidence type="ECO:0000313" key="3">
    <source>
        <dbReference type="Proteomes" id="UP000030023"/>
    </source>
</evidence>
<dbReference type="Proteomes" id="UP000030023">
    <property type="component" value="Unassembled WGS sequence"/>
</dbReference>
<dbReference type="PANTHER" id="PTHR38432">
    <property type="entry name" value="TELA-LIKE PROTEIN SAOUHSC_01408"/>
    <property type="match status" value="1"/>
</dbReference>
<dbReference type="Pfam" id="PF05816">
    <property type="entry name" value="TelA"/>
    <property type="match status" value="1"/>
</dbReference>
<dbReference type="PANTHER" id="PTHR38432:SF1">
    <property type="entry name" value="TELA-LIKE PROTEIN SAOUHSC_01408"/>
    <property type="match status" value="1"/>
</dbReference>
<comment type="similarity">
    <text evidence="1">Belongs to the TelA family.</text>
</comment>
<accession>A0ABR4XP40</accession>
<dbReference type="InterPro" id="IPR008863">
    <property type="entry name" value="Toxic_anion-R_TelA"/>
</dbReference>
<dbReference type="EMBL" id="AXCV01000565">
    <property type="protein sequence ID" value="KGO22290.1"/>
    <property type="molecule type" value="Genomic_DNA"/>
</dbReference>
<reference evidence="2 3" key="1">
    <citation type="journal article" date="2014" name="Antonie Van Leeuwenhoek">
        <title>Oenococcus alcoholitolerans sp. nov., a lactic acid bacteria isolated from cachaca and ethanol fermentation processes.</title>
        <authorList>
            <person name="Badotti F."/>
            <person name="Moreira A.P."/>
            <person name="Tonon L.A."/>
            <person name="de Lucena B.T."/>
            <person name="Gomes Fde C."/>
            <person name="Kruger R."/>
            <person name="Thompson C.C."/>
            <person name="de Morais M.A.Jr."/>
            <person name="Rosa C.A."/>
            <person name="Thompson F.L."/>
        </authorList>
    </citation>
    <scope>NUCLEOTIDE SEQUENCE [LARGE SCALE GENOMIC DNA]</scope>
    <source>
        <strain evidence="2 3">UFRJ-M7.2.18</strain>
    </source>
</reference>